<gene>
    <name evidence="2" type="ORF">LSAT_V11C800414340</name>
</gene>
<organism evidence="2 3">
    <name type="scientific">Lactuca sativa</name>
    <name type="common">Garden lettuce</name>
    <dbReference type="NCBI Taxonomy" id="4236"/>
    <lineage>
        <taxon>Eukaryota</taxon>
        <taxon>Viridiplantae</taxon>
        <taxon>Streptophyta</taxon>
        <taxon>Embryophyta</taxon>
        <taxon>Tracheophyta</taxon>
        <taxon>Spermatophyta</taxon>
        <taxon>Magnoliopsida</taxon>
        <taxon>eudicotyledons</taxon>
        <taxon>Gunneridae</taxon>
        <taxon>Pentapetalae</taxon>
        <taxon>asterids</taxon>
        <taxon>campanulids</taxon>
        <taxon>Asterales</taxon>
        <taxon>Asteraceae</taxon>
        <taxon>Cichorioideae</taxon>
        <taxon>Cichorieae</taxon>
        <taxon>Lactucinae</taxon>
        <taxon>Lactuca</taxon>
    </lineage>
</organism>
<protein>
    <recommendedName>
        <fullName evidence="4">DUF4283 domain-containing protein</fullName>
    </recommendedName>
</protein>
<dbReference type="AlphaFoldDB" id="A0A9R1UUN6"/>
<proteinExistence type="predicted"/>
<feature type="compositionally biased region" description="Basic and acidic residues" evidence="1">
    <location>
        <begin position="210"/>
        <end position="225"/>
    </location>
</feature>
<evidence type="ECO:0000256" key="1">
    <source>
        <dbReference type="SAM" id="MobiDB-lite"/>
    </source>
</evidence>
<dbReference type="Proteomes" id="UP000235145">
    <property type="component" value="Unassembled WGS sequence"/>
</dbReference>
<dbReference type="PANTHER" id="PTHR34427">
    <property type="entry name" value="DUF4283 DOMAIN PROTEIN"/>
    <property type="match status" value="1"/>
</dbReference>
<dbReference type="PANTHER" id="PTHR34427:SF5">
    <property type="entry name" value="DUF4283 DOMAIN-CONTAINING PROTEIN"/>
    <property type="match status" value="1"/>
</dbReference>
<sequence length="238" mass="27047">MQNTLMGEVENFQALMNVKAFQEVEGCPSIQLRYLGGLKILLEFENIIEKEKFLNDGREIWQPWFKTVTAWEEERNFNERIASLIIQGVPQHAWCEEAFSIIANTWGSVVIPEECNTISPNLAFRRVGILTSHPGIISSSIKIMVNGKPYQIHILEDIFESLKLSPVLAANDFYQKMSWWDEDSIGENGSLNSDAPAHHEDGLMSPELSPTKDQRSRQQDGELEKSQANIPGSRTKNR</sequence>
<evidence type="ECO:0008006" key="4">
    <source>
        <dbReference type="Google" id="ProtNLM"/>
    </source>
</evidence>
<evidence type="ECO:0000313" key="2">
    <source>
        <dbReference type="EMBL" id="KAJ0193392.1"/>
    </source>
</evidence>
<dbReference type="EMBL" id="NBSK02000008">
    <property type="protein sequence ID" value="KAJ0193392.1"/>
    <property type="molecule type" value="Genomic_DNA"/>
</dbReference>
<feature type="region of interest" description="Disordered" evidence="1">
    <location>
        <begin position="188"/>
        <end position="238"/>
    </location>
</feature>
<name>A0A9R1UUN6_LACSA</name>
<comment type="caution">
    <text evidence="2">The sequence shown here is derived from an EMBL/GenBank/DDBJ whole genome shotgun (WGS) entry which is preliminary data.</text>
</comment>
<feature type="compositionally biased region" description="Polar residues" evidence="1">
    <location>
        <begin position="226"/>
        <end position="238"/>
    </location>
</feature>
<evidence type="ECO:0000313" key="3">
    <source>
        <dbReference type="Proteomes" id="UP000235145"/>
    </source>
</evidence>
<keyword evidence="3" id="KW-1185">Reference proteome</keyword>
<reference evidence="2 3" key="1">
    <citation type="journal article" date="2017" name="Nat. Commun.">
        <title>Genome assembly with in vitro proximity ligation data and whole-genome triplication in lettuce.</title>
        <authorList>
            <person name="Reyes-Chin-Wo S."/>
            <person name="Wang Z."/>
            <person name="Yang X."/>
            <person name="Kozik A."/>
            <person name="Arikit S."/>
            <person name="Song C."/>
            <person name="Xia L."/>
            <person name="Froenicke L."/>
            <person name="Lavelle D.O."/>
            <person name="Truco M.J."/>
            <person name="Xia R."/>
            <person name="Zhu S."/>
            <person name="Xu C."/>
            <person name="Xu H."/>
            <person name="Xu X."/>
            <person name="Cox K."/>
            <person name="Korf I."/>
            <person name="Meyers B.C."/>
            <person name="Michelmore R.W."/>
        </authorList>
    </citation>
    <scope>NUCLEOTIDE SEQUENCE [LARGE SCALE GENOMIC DNA]</scope>
    <source>
        <strain evidence="3">cv. Salinas</strain>
        <tissue evidence="2">Seedlings</tissue>
    </source>
</reference>
<accession>A0A9R1UUN6</accession>